<dbReference type="InterPro" id="IPR025497">
    <property type="entry name" value="PatA-like_N"/>
</dbReference>
<organism evidence="2 3">
    <name type="scientific">Coleofasciculus chthonoplastes PCC 7420</name>
    <dbReference type="NCBI Taxonomy" id="118168"/>
    <lineage>
        <taxon>Bacteria</taxon>
        <taxon>Bacillati</taxon>
        <taxon>Cyanobacteriota</taxon>
        <taxon>Cyanophyceae</taxon>
        <taxon>Coleofasciculales</taxon>
        <taxon>Coleofasciculaceae</taxon>
        <taxon>Coleofasciculus</taxon>
    </lineage>
</organism>
<dbReference type="AlphaFoldDB" id="B4VHF8"/>
<protein>
    <recommendedName>
        <fullName evidence="1">PatA-like N-terminal domain-containing protein</fullName>
    </recommendedName>
</protein>
<dbReference type="STRING" id="118168.MC7420_7134"/>
<evidence type="ECO:0000259" key="1">
    <source>
        <dbReference type="Pfam" id="PF14332"/>
    </source>
</evidence>
<feature type="domain" description="PatA-like N-terminal" evidence="1">
    <location>
        <begin position="4"/>
        <end position="153"/>
    </location>
</feature>
<gene>
    <name evidence="2" type="ORF">MC7420_7134</name>
</gene>
<evidence type="ECO:0000313" key="2">
    <source>
        <dbReference type="EMBL" id="EDX78481.1"/>
    </source>
</evidence>
<evidence type="ECO:0000313" key="3">
    <source>
        <dbReference type="Proteomes" id="UP000003835"/>
    </source>
</evidence>
<sequence>MSITGFLSDFSLPEIFRFIDQGNKSGVLMLRSRSESGATSSYYIWVNNGNVITAANQLNDEGLLSLIQQYEWVSNRVVTKLAQLCPEDQPLGLYLKQQGALRGEQLEHLFQVQVVQQLCLIFQLKDAHFRFEQNTPSPTREMTGLQSPARIIEVVFQKLIVLRQLFVARHLRHKRNGSRLSENFCQQLGLTMDIAFFHCLKLSLFDMNYTLADLAKIVDIYYRPYDIPKSKFSAARALI</sequence>
<dbReference type="Proteomes" id="UP000003835">
    <property type="component" value="Unassembled WGS sequence"/>
</dbReference>
<accession>B4VHF8</accession>
<dbReference type="HOGENOM" id="CLU_1141537_0_0_3"/>
<proteinExistence type="predicted"/>
<dbReference type="Pfam" id="PF14332">
    <property type="entry name" value="DUF4388"/>
    <property type="match status" value="1"/>
</dbReference>
<dbReference type="EMBL" id="DS989841">
    <property type="protein sequence ID" value="EDX78481.1"/>
    <property type="molecule type" value="Genomic_DNA"/>
</dbReference>
<dbReference type="OrthoDB" id="424057at2"/>
<reference evidence="2 3" key="1">
    <citation type="submission" date="2008-07" db="EMBL/GenBank/DDBJ databases">
        <authorList>
            <person name="Tandeau de Marsac N."/>
            <person name="Ferriera S."/>
            <person name="Johnson J."/>
            <person name="Kravitz S."/>
            <person name="Beeson K."/>
            <person name="Sutton G."/>
            <person name="Rogers Y.-H."/>
            <person name="Friedman R."/>
            <person name="Frazier M."/>
            <person name="Venter J.C."/>
        </authorList>
    </citation>
    <scope>NUCLEOTIDE SEQUENCE [LARGE SCALE GENOMIC DNA]</scope>
    <source>
        <strain evidence="2 3">PCC 7420</strain>
    </source>
</reference>
<dbReference type="RefSeq" id="WP_006097956.1">
    <property type="nucleotide sequence ID" value="NZ_DS989841.1"/>
</dbReference>
<keyword evidence="3" id="KW-1185">Reference proteome</keyword>
<name>B4VHF8_9CYAN</name>
<dbReference type="eggNOG" id="ENOG5033T2U">
    <property type="taxonomic scope" value="Bacteria"/>
</dbReference>